<proteinExistence type="predicted"/>
<organism evidence="2 3">
    <name type="scientific">Ditylenchus dipsaci</name>
    <dbReference type="NCBI Taxonomy" id="166011"/>
    <lineage>
        <taxon>Eukaryota</taxon>
        <taxon>Metazoa</taxon>
        <taxon>Ecdysozoa</taxon>
        <taxon>Nematoda</taxon>
        <taxon>Chromadorea</taxon>
        <taxon>Rhabditida</taxon>
        <taxon>Tylenchina</taxon>
        <taxon>Tylenchomorpha</taxon>
        <taxon>Sphaerularioidea</taxon>
        <taxon>Anguinidae</taxon>
        <taxon>Anguininae</taxon>
        <taxon>Ditylenchus</taxon>
    </lineage>
</organism>
<dbReference type="WBParaSite" id="jg3755">
    <property type="protein sequence ID" value="jg3755"/>
    <property type="gene ID" value="jg3755"/>
</dbReference>
<keyword evidence="2" id="KW-1185">Reference proteome</keyword>
<evidence type="ECO:0000313" key="3">
    <source>
        <dbReference type="WBParaSite" id="jg3755"/>
    </source>
</evidence>
<evidence type="ECO:0000256" key="1">
    <source>
        <dbReference type="SAM" id="MobiDB-lite"/>
    </source>
</evidence>
<reference evidence="3" key="1">
    <citation type="submission" date="2022-11" db="UniProtKB">
        <authorList>
            <consortium name="WormBaseParasite"/>
        </authorList>
    </citation>
    <scope>IDENTIFICATION</scope>
</reference>
<dbReference type="AlphaFoldDB" id="A0A915EAC6"/>
<name>A0A915EAC6_9BILA</name>
<accession>A0A915EAC6</accession>
<evidence type="ECO:0000313" key="2">
    <source>
        <dbReference type="Proteomes" id="UP000887574"/>
    </source>
</evidence>
<protein>
    <submittedName>
        <fullName evidence="3">Uncharacterized protein</fullName>
    </submittedName>
</protein>
<sequence length="175" mass="19451">MSPQKVAQFVRTADVKGSSDVVLSRPLLRSVVFNSPSKQCSSRCLDFDSPSLSVSKQDAFNLLKTPSPMKKRPDTAEDGDEEFLGNDGVDVNNMEVTAFQPEAAKPKKQSRPRKSDGAIISVDMSSESEDENGDELSFLLREPIEHEDVSSRGKRIVWANSYSYTHRNLSFIMFG</sequence>
<feature type="region of interest" description="Disordered" evidence="1">
    <location>
        <begin position="64"/>
        <end position="134"/>
    </location>
</feature>
<dbReference type="Proteomes" id="UP000887574">
    <property type="component" value="Unplaced"/>
</dbReference>